<accession>A0ABN4VM76</accession>
<evidence type="ECO:0000256" key="1">
    <source>
        <dbReference type="ARBA" id="ARBA00022679"/>
    </source>
</evidence>
<feature type="compositionally biased region" description="Pro residues" evidence="6">
    <location>
        <begin position="318"/>
        <end position="336"/>
    </location>
</feature>
<keyword evidence="1" id="KW-0808">Transferase</keyword>
<feature type="domain" description="Protein kinase" evidence="7">
    <location>
        <begin position="15"/>
        <end position="267"/>
    </location>
</feature>
<keyword evidence="3" id="KW-0418">Kinase</keyword>
<dbReference type="InterPro" id="IPR011047">
    <property type="entry name" value="Quinoprotein_ADH-like_sf"/>
</dbReference>
<dbReference type="Gene3D" id="3.30.200.20">
    <property type="entry name" value="Phosphorylase Kinase, domain 1"/>
    <property type="match status" value="1"/>
</dbReference>
<reference evidence="8 9" key="1">
    <citation type="submission" date="2016-05" db="EMBL/GenBank/DDBJ databases">
        <authorList>
            <person name="Gu J."/>
        </authorList>
    </citation>
    <scope>NUCLEOTIDE SEQUENCE [LARGE SCALE GENOMIC DNA]</scope>
    <source>
        <strain evidence="8 9">ACCC40021</strain>
    </source>
</reference>
<dbReference type="EMBL" id="CP015588">
    <property type="protein sequence ID" value="APY86270.1"/>
    <property type="molecule type" value="Genomic_DNA"/>
</dbReference>
<dbReference type="InterPro" id="IPR011009">
    <property type="entry name" value="Kinase-like_dom_sf"/>
</dbReference>
<sequence length="775" mass="79829">MLDPLSGPPRHVGPYRLLAAIGAGGMGEVYLARGPRPGAPLVAVKTVRPDLDIDHDFRVRFRREIAAARAVSGAGTAALLDGDADAPVPWLATEYVAGPSLAETVRRCGPLPAATVRALGAALARALAAVHAAHVLHRDFKPGNVLLTPEGPKLIDFGIAQAFDATALTAAGMIVGTPGFMAPEQIEGSHAVVPASDVFALGAVLGYAVSGRGPFDDQELASVIFRISRGDADLSAVPDELREVVAACLSPAPGDRPTAARLADLLLPGGAAASGVPWPAPVLSLFAEHREAVARCERAVAAGSFAAAPTATGTPASTPRPPAPPAAAPAAPPPGTPATRRRWPWIVAAAVAATGITVGAVLLPEGGGTARGGAAGGASKSPGEAGPRRATGIVTQYGDAGRTGEFGAGTSASDRPAGWRPWTVRRPGGMDDRGHGCVLAKSLLVCRDGKGSAAALDAATGERRWTSPGFRVGPDGLQGVQALPPESDGTRVYVPSERGAIAVDLASGAERWRKPMPRGTAVMGLTYAQGVVYTAEFGFADEAAGPSDARVRARRASDGRELWRSPKLPGKVVDATLVKDGRLYASLEGSGLVALSTKDGTITRRAPGRTCQGVQAYRSSLLCWAHGAAGVRELDPVTLRQRRTLAPGERPALPPAVGDAGVLIVTTATPDADAPVTHRMSAYDWRTGRRLWRYGAPQGTTAVGLAGKRVLAVGTYEMWGRSTEDDVNSYRRKNLPRPKGGDAYDTASLLGAPLYVGGALFSATQDGRILSGYAP</sequence>
<dbReference type="RefSeq" id="WP_076684391.1">
    <property type="nucleotide sequence ID" value="NZ_CP015588.1"/>
</dbReference>
<feature type="region of interest" description="Disordered" evidence="6">
    <location>
        <begin position="309"/>
        <end position="340"/>
    </location>
</feature>
<evidence type="ECO:0000256" key="5">
    <source>
        <dbReference type="PROSITE-ProRule" id="PRU10141"/>
    </source>
</evidence>
<feature type="binding site" evidence="5">
    <location>
        <position position="45"/>
    </location>
    <ligand>
        <name>ATP</name>
        <dbReference type="ChEBI" id="CHEBI:30616"/>
    </ligand>
</feature>
<dbReference type="PANTHER" id="PTHR43289">
    <property type="entry name" value="MITOGEN-ACTIVATED PROTEIN KINASE KINASE KINASE 20-RELATED"/>
    <property type="match status" value="1"/>
</dbReference>
<dbReference type="InterPro" id="IPR000719">
    <property type="entry name" value="Prot_kinase_dom"/>
</dbReference>
<dbReference type="InterPro" id="IPR018391">
    <property type="entry name" value="PQQ_b-propeller_rpt"/>
</dbReference>
<dbReference type="InterPro" id="IPR017441">
    <property type="entry name" value="Protein_kinase_ATP_BS"/>
</dbReference>
<dbReference type="CDD" id="cd14014">
    <property type="entry name" value="STKc_PknB_like"/>
    <property type="match status" value="1"/>
</dbReference>
<dbReference type="PROSITE" id="PS00108">
    <property type="entry name" value="PROTEIN_KINASE_ST"/>
    <property type="match status" value="1"/>
</dbReference>
<dbReference type="Gene3D" id="2.40.10.480">
    <property type="match status" value="2"/>
</dbReference>
<gene>
    <name evidence="8" type="ORF">A7J05_11610</name>
</gene>
<dbReference type="PANTHER" id="PTHR43289:SF34">
    <property type="entry name" value="SERINE_THREONINE-PROTEIN KINASE YBDM-RELATED"/>
    <property type="match status" value="1"/>
</dbReference>
<dbReference type="SMART" id="SM00564">
    <property type="entry name" value="PQQ"/>
    <property type="match status" value="5"/>
</dbReference>
<dbReference type="Gene3D" id="2.130.10.10">
    <property type="entry name" value="YVTN repeat-like/Quinoprotein amine dehydrogenase"/>
    <property type="match status" value="1"/>
</dbReference>
<dbReference type="Pfam" id="PF00069">
    <property type="entry name" value="Pkinase"/>
    <property type="match status" value="1"/>
</dbReference>
<evidence type="ECO:0000256" key="3">
    <source>
        <dbReference type="ARBA" id="ARBA00022777"/>
    </source>
</evidence>
<feature type="region of interest" description="Disordered" evidence="6">
    <location>
        <begin position="369"/>
        <end position="420"/>
    </location>
</feature>
<evidence type="ECO:0000313" key="8">
    <source>
        <dbReference type="EMBL" id="APY86270.1"/>
    </source>
</evidence>
<dbReference type="SUPFAM" id="SSF50998">
    <property type="entry name" value="Quinoprotein alcohol dehydrogenase-like"/>
    <property type="match status" value="1"/>
</dbReference>
<proteinExistence type="predicted"/>
<evidence type="ECO:0000313" key="9">
    <source>
        <dbReference type="Proteomes" id="UP000187191"/>
    </source>
</evidence>
<dbReference type="Gene3D" id="1.10.510.10">
    <property type="entry name" value="Transferase(Phosphotransferase) domain 1"/>
    <property type="match status" value="1"/>
</dbReference>
<keyword evidence="4 5" id="KW-0067">ATP-binding</keyword>
<dbReference type="InterPro" id="IPR015943">
    <property type="entry name" value="WD40/YVTN_repeat-like_dom_sf"/>
</dbReference>
<protein>
    <recommendedName>
        <fullName evidence="7">Protein kinase domain-containing protein</fullName>
    </recommendedName>
</protein>
<evidence type="ECO:0000256" key="2">
    <source>
        <dbReference type="ARBA" id="ARBA00022741"/>
    </source>
</evidence>
<evidence type="ECO:0000259" key="7">
    <source>
        <dbReference type="PROSITE" id="PS50011"/>
    </source>
</evidence>
<keyword evidence="2 5" id="KW-0547">Nucleotide-binding</keyword>
<keyword evidence="9" id="KW-1185">Reference proteome</keyword>
<dbReference type="SUPFAM" id="SSF56112">
    <property type="entry name" value="Protein kinase-like (PK-like)"/>
    <property type="match status" value="1"/>
</dbReference>
<dbReference type="Pfam" id="PF13360">
    <property type="entry name" value="PQQ_2"/>
    <property type="match status" value="1"/>
</dbReference>
<evidence type="ECO:0000256" key="6">
    <source>
        <dbReference type="SAM" id="MobiDB-lite"/>
    </source>
</evidence>
<evidence type="ECO:0000256" key="4">
    <source>
        <dbReference type="ARBA" id="ARBA00022840"/>
    </source>
</evidence>
<dbReference type="InterPro" id="IPR008271">
    <property type="entry name" value="Ser/Thr_kinase_AS"/>
</dbReference>
<name>A0ABN4VM76_9ACTN</name>
<dbReference type="PROSITE" id="PS00107">
    <property type="entry name" value="PROTEIN_KINASE_ATP"/>
    <property type="match status" value="1"/>
</dbReference>
<dbReference type="InterPro" id="IPR002372">
    <property type="entry name" value="PQQ_rpt_dom"/>
</dbReference>
<organism evidence="8 9">
    <name type="scientific">Streptomyces alfalfae</name>
    <dbReference type="NCBI Taxonomy" id="1642299"/>
    <lineage>
        <taxon>Bacteria</taxon>
        <taxon>Bacillati</taxon>
        <taxon>Actinomycetota</taxon>
        <taxon>Actinomycetes</taxon>
        <taxon>Kitasatosporales</taxon>
        <taxon>Streptomycetaceae</taxon>
        <taxon>Streptomyces</taxon>
    </lineage>
</organism>
<dbReference type="Proteomes" id="UP000187191">
    <property type="component" value="Chromosome"/>
</dbReference>
<dbReference type="PROSITE" id="PS50011">
    <property type="entry name" value="PROTEIN_KINASE_DOM"/>
    <property type="match status" value="1"/>
</dbReference>